<dbReference type="Pfam" id="PF18929">
    <property type="entry name" value="DUF5678"/>
    <property type="match status" value="1"/>
</dbReference>
<feature type="domain" description="DUF5678" evidence="1">
    <location>
        <begin position="8"/>
        <end position="54"/>
    </location>
</feature>
<reference evidence="2 3" key="1">
    <citation type="journal article" date="2016" name="Nat. Commun.">
        <title>Thousands of microbial genomes shed light on interconnected biogeochemical processes in an aquifer system.</title>
        <authorList>
            <person name="Anantharaman K."/>
            <person name="Brown C.T."/>
            <person name="Hug L.A."/>
            <person name="Sharon I."/>
            <person name="Castelle C.J."/>
            <person name="Probst A.J."/>
            <person name="Thomas B.C."/>
            <person name="Singh A."/>
            <person name="Wilkins M.J."/>
            <person name="Karaoz U."/>
            <person name="Brodie E.L."/>
            <person name="Williams K.H."/>
            <person name="Hubbard S.S."/>
            <person name="Banfield J.F."/>
        </authorList>
    </citation>
    <scope>NUCLEOTIDE SEQUENCE [LARGE SCALE GENOMIC DNA]</scope>
</reference>
<dbReference type="InterPro" id="IPR043734">
    <property type="entry name" value="DUF5678"/>
</dbReference>
<evidence type="ECO:0000259" key="1">
    <source>
        <dbReference type="Pfam" id="PF18929"/>
    </source>
</evidence>
<evidence type="ECO:0000313" key="2">
    <source>
        <dbReference type="EMBL" id="OGI83572.1"/>
    </source>
</evidence>
<gene>
    <name evidence="2" type="ORF">A2903_02535</name>
</gene>
<dbReference type="AlphaFoldDB" id="A0A1F6WNU1"/>
<evidence type="ECO:0000313" key="3">
    <source>
        <dbReference type="Proteomes" id="UP000178184"/>
    </source>
</evidence>
<accession>A0A1F6WNU1</accession>
<comment type="caution">
    <text evidence="2">The sequence shown here is derived from an EMBL/GenBank/DDBJ whole genome shotgun (WGS) entry which is preliminary data.</text>
</comment>
<protein>
    <recommendedName>
        <fullName evidence="1">DUF5678 domain-containing protein</fullName>
    </recommendedName>
</protein>
<organism evidence="2 3">
    <name type="scientific">Candidatus Nomurabacteria bacterium RIFCSPLOWO2_01_FULL_33_17</name>
    <dbReference type="NCBI Taxonomy" id="1801764"/>
    <lineage>
        <taxon>Bacteria</taxon>
        <taxon>Candidatus Nomuraibacteriota</taxon>
    </lineage>
</organism>
<proteinExistence type="predicted"/>
<dbReference type="STRING" id="1801764.A2903_02535"/>
<dbReference type="Proteomes" id="UP000178184">
    <property type="component" value="Unassembled WGS sequence"/>
</dbReference>
<dbReference type="EMBL" id="MFUO01000025">
    <property type="protein sequence ID" value="OGI83572.1"/>
    <property type="molecule type" value="Genomic_DNA"/>
</dbReference>
<sequence>MQGDWTKIYKKYKGLWVALDHDEQTVLGVGKTVKDAINAAKKKTIKTPFLTRVPLDLNTFVGLL</sequence>
<name>A0A1F6WNU1_9BACT</name>